<evidence type="ECO:0000313" key="5">
    <source>
        <dbReference type="Proteomes" id="UP000694621"/>
    </source>
</evidence>
<dbReference type="EMBL" id="JAICCE010000011">
    <property type="protein sequence ID" value="KAG9271061.1"/>
    <property type="molecule type" value="Genomic_DNA"/>
</dbReference>
<gene>
    <name evidence="4" type="primary">cfap97d2</name>
    <name evidence="3" type="ORF">AMEX_G13933</name>
</gene>
<dbReference type="Proteomes" id="UP000752171">
    <property type="component" value="Unassembled WGS sequence"/>
</dbReference>
<protein>
    <submittedName>
        <fullName evidence="3 4">Uncharacterized protein</fullName>
    </submittedName>
</protein>
<dbReference type="PANTHER" id="PTHR33768">
    <property type="entry name" value="MIP11318P"/>
    <property type="match status" value="1"/>
</dbReference>
<evidence type="ECO:0000256" key="2">
    <source>
        <dbReference type="SAM" id="MobiDB-lite"/>
    </source>
</evidence>
<dbReference type="GeneID" id="103045244"/>
<dbReference type="InterPro" id="IPR029488">
    <property type="entry name" value="Hmw/CFAP97"/>
</dbReference>
<comment type="similarity">
    <text evidence="1">Belongs to the CFAP97 family.</text>
</comment>
<dbReference type="Pfam" id="PF13879">
    <property type="entry name" value="Hmw_CFAP97"/>
    <property type="match status" value="1"/>
</dbReference>
<feature type="compositionally biased region" description="Basic and acidic residues" evidence="2">
    <location>
        <begin position="182"/>
        <end position="210"/>
    </location>
</feature>
<proteinExistence type="inferred from homology"/>
<dbReference type="Ensembl" id="ENSAMXT00005014899.1">
    <property type="protein sequence ID" value="ENSAMXP00005013445.1"/>
    <property type="gene ID" value="ENSAMXG00005007217.1"/>
</dbReference>
<feature type="region of interest" description="Disordered" evidence="2">
    <location>
        <begin position="151"/>
        <end position="210"/>
    </location>
</feature>
<dbReference type="KEGG" id="amex:103045244"/>
<evidence type="ECO:0000313" key="4">
    <source>
        <dbReference type="Ensembl" id="ENSAMXP00005013445.1"/>
    </source>
</evidence>
<dbReference type="PANTHER" id="PTHR33768:SF7">
    <property type="entry name" value="CFAP97 DOMAIN CONTAINING 2"/>
    <property type="match status" value="1"/>
</dbReference>
<name>A0A8B9HKI7_ASTMX</name>
<dbReference type="InterPro" id="IPR038792">
    <property type="entry name" value="CFAP97D1/2"/>
</dbReference>
<feature type="compositionally biased region" description="Low complexity" evidence="2">
    <location>
        <begin position="154"/>
        <end position="167"/>
    </location>
</feature>
<accession>A0A8B9HKI7</accession>
<evidence type="ECO:0000313" key="6">
    <source>
        <dbReference type="Proteomes" id="UP000752171"/>
    </source>
</evidence>
<evidence type="ECO:0000313" key="3">
    <source>
        <dbReference type="EMBL" id="KAG9271061.1"/>
    </source>
</evidence>
<reference evidence="4" key="2">
    <citation type="submission" date="2025-05" db="UniProtKB">
        <authorList>
            <consortium name="Ensembl"/>
        </authorList>
    </citation>
    <scope>IDENTIFICATION</scope>
</reference>
<sequence length="210" mass="24417">MQHQAYQPVLPCANKYLQYKWDKSCYETHRNRVQTAKATINTTPPKVYSHLLVKGKKQKLEEDRLSTIQRENHMLLDKINHIMKTTGRTDCKNDYVQKSLISGKRQQDLLQIVKENQLMFQRLSQCRATYSAELWRNQWLENLNLMENIGRFPSTNSTQPSSSASSKKTSKTSKKSIQADSLSKDKKTGKHEEEEKDKPQSEHKSSESNE</sequence>
<dbReference type="Proteomes" id="UP000694621">
    <property type="component" value="Unplaced"/>
</dbReference>
<evidence type="ECO:0000256" key="1">
    <source>
        <dbReference type="ARBA" id="ARBA00008315"/>
    </source>
</evidence>
<dbReference type="AlphaFoldDB" id="A0A8B9HKI7"/>
<organism evidence="4 5">
    <name type="scientific">Astyanax mexicanus</name>
    <name type="common">Blind cave fish</name>
    <name type="synonym">Astyanax fasciatus mexicanus</name>
    <dbReference type="NCBI Taxonomy" id="7994"/>
    <lineage>
        <taxon>Eukaryota</taxon>
        <taxon>Metazoa</taxon>
        <taxon>Chordata</taxon>
        <taxon>Craniata</taxon>
        <taxon>Vertebrata</taxon>
        <taxon>Euteleostomi</taxon>
        <taxon>Actinopterygii</taxon>
        <taxon>Neopterygii</taxon>
        <taxon>Teleostei</taxon>
        <taxon>Ostariophysi</taxon>
        <taxon>Characiformes</taxon>
        <taxon>Characoidei</taxon>
        <taxon>Acestrorhamphidae</taxon>
        <taxon>Acestrorhamphinae</taxon>
        <taxon>Astyanax</taxon>
    </lineage>
</organism>
<reference evidence="3 6" key="1">
    <citation type="submission" date="2021-07" db="EMBL/GenBank/DDBJ databases">
        <authorList>
            <person name="Imarazene B."/>
            <person name="Zahm M."/>
            <person name="Klopp C."/>
            <person name="Cabau C."/>
            <person name="Beille S."/>
            <person name="Jouanno E."/>
            <person name="Castinel A."/>
            <person name="Lluch J."/>
            <person name="Gil L."/>
            <person name="Kuchtly C."/>
            <person name="Lopez Roques C."/>
            <person name="Donnadieu C."/>
            <person name="Parrinello H."/>
            <person name="Journot L."/>
            <person name="Du K."/>
            <person name="Schartl M."/>
            <person name="Retaux S."/>
            <person name="Guiguen Y."/>
        </authorList>
    </citation>
    <scope>NUCLEOTIDE SEQUENCE [LARGE SCALE GENOMIC DNA]</scope>
    <source>
        <strain evidence="3">Pach_M1</strain>
        <tissue evidence="3">Testis</tissue>
    </source>
</reference>